<organism evidence="1 2">
    <name type="scientific">Pleurodeles waltl</name>
    <name type="common">Iberian ribbed newt</name>
    <dbReference type="NCBI Taxonomy" id="8319"/>
    <lineage>
        <taxon>Eukaryota</taxon>
        <taxon>Metazoa</taxon>
        <taxon>Chordata</taxon>
        <taxon>Craniata</taxon>
        <taxon>Vertebrata</taxon>
        <taxon>Euteleostomi</taxon>
        <taxon>Amphibia</taxon>
        <taxon>Batrachia</taxon>
        <taxon>Caudata</taxon>
        <taxon>Salamandroidea</taxon>
        <taxon>Salamandridae</taxon>
        <taxon>Pleurodelinae</taxon>
        <taxon>Pleurodeles</taxon>
    </lineage>
</organism>
<evidence type="ECO:0000313" key="2">
    <source>
        <dbReference type="Proteomes" id="UP001066276"/>
    </source>
</evidence>
<reference evidence="1" key="1">
    <citation type="journal article" date="2022" name="bioRxiv">
        <title>Sequencing and chromosome-scale assembly of the giantPleurodeles waltlgenome.</title>
        <authorList>
            <person name="Brown T."/>
            <person name="Elewa A."/>
            <person name="Iarovenko S."/>
            <person name="Subramanian E."/>
            <person name="Araus A.J."/>
            <person name="Petzold A."/>
            <person name="Susuki M."/>
            <person name="Suzuki K.-i.T."/>
            <person name="Hayashi T."/>
            <person name="Toyoda A."/>
            <person name="Oliveira C."/>
            <person name="Osipova E."/>
            <person name="Leigh N.D."/>
            <person name="Simon A."/>
            <person name="Yun M.H."/>
        </authorList>
    </citation>
    <scope>NUCLEOTIDE SEQUENCE</scope>
    <source>
        <strain evidence="1">20211129_DDA</strain>
        <tissue evidence="1">Liver</tissue>
    </source>
</reference>
<comment type="caution">
    <text evidence="1">The sequence shown here is derived from an EMBL/GenBank/DDBJ whole genome shotgun (WGS) entry which is preliminary data.</text>
</comment>
<accession>A0AAV7VJ54</accession>
<dbReference type="AlphaFoldDB" id="A0AAV7VJ54"/>
<dbReference type="EMBL" id="JANPWB010000003">
    <property type="protein sequence ID" value="KAJ1200684.1"/>
    <property type="molecule type" value="Genomic_DNA"/>
</dbReference>
<gene>
    <name evidence="1" type="ORF">NDU88_004505</name>
</gene>
<sequence>MRNSGGVNTKAAVRLLIELYRVRFGTLFNKNTCSLRCLFKWITRLMPKLLLVHVYSNVVKLEVLSGLPH</sequence>
<evidence type="ECO:0000313" key="1">
    <source>
        <dbReference type="EMBL" id="KAJ1200684.1"/>
    </source>
</evidence>
<keyword evidence="2" id="KW-1185">Reference proteome</keyword>
<name>A0AAV7VJ54_PLEWA</name>
<protein>
    <submittedName>
        <fullName evidence="1">Uncharacterized protein</fullName>
    </submittedName>
</protein>
<dbReference type="Proteomes" id="UP001066276">
    <property type="component" value="Chromosome 2_1"/>
</dbReference>
<proteinExistence type="predicted"/>